<protein>
    <submittedName>
        <fullName evidence="1">Uncharacterized protein</fullName>
    </submittedName>
</protein>
<evidence type="ECO:0000313" key="1">
    <source>
        <dbReference type="EMBL" id="BES85461.1"/>
    </source>
</evidence>
<dbReference type="Proteomes" id="UP001377830">
    <property type="component" value="Chromosome"/>
</dbReference>
<accession>A0AAN0KBA4</accession>
<dbReference type="KEGG" id="parl:PEC302110_25580"/>
<proteinExistence type="predicted"/>
<dbReference type="RefSeq" id="WP_261848035.1">
    <property type="nucleotide sequence ID" value="NZ_AP028908.1"/>
</dbReference>
<evidence type="ECO:0000313" key="2">
    <source>
        <dbReference type="Proteomes" id="UP001377830"/>
    </source>
</evidence>
<organism evidence="1 2">
    <name type="scientific">Pectobacterium araliae</name>
    <dbReference type="NCBI Taxonomy" id="3073862"/>
    <lineage>
        <taxon>Bacteria</taxon>
        <taxon>Pseudomonadati</taxon>
        <taxon>Pseudomonadota</taxon>
        <taxon>Gammaproteobacteria</taxon>
        <taxon>Enterobacterales</taxon>
        <taxon>Pectobacteriaceae</taxon>
        <taxon>Pectobacterium</taxon>
    </lineage>
</organism>
<dbReference type="EMBL" id="AP028908">
    <property type="protein sequence ID" value="BES85461.1"/>
    <property type="molecule type" value="Genomic_DNA"/>
</dbReference>
<gene>
    <name evidence="1" type="ORF">PEC302110_25580</name>
</gene>
<reference evidence="2" key="1">
    <citation type="journal article" date="2024" name="Int. J. Syst. Evol. Microbiol.">
        <title>Pectobacterium araliae sp. nov., a pathogen causing bacterial soft rot of Japanese angelica tree in Japan.</title>
        <authorList>
            <person name="Sawada H."/>
            <person name="Someya N."/>
            <person name="Morohoshi T."/>
            <person name="Ono M."/>
            <person name="Satou M."/>
        </authorList>
    </citation>
    <scope>NUCLEOTIDE SEQUENCE [LARGE SCALE GENOMIC DNA]</scope>
    <source>
        <strain evidence="2">MAFF 302110</strain>
    </source>
</reference>
<dbReference type="AlphaFoldDB" id="A0AAN0KBA4"/>
<sequence>MTTLQRLTKNLDTEDLMPTYEFLCDSFIGNTDYWSYIEAKKPDGTERHLMFRLTGRKYNTEITDKRYGLGLVINLHTWRFLHHAKHLHWFAQKDTSSLATLMAIPCSKAGFVKTSAYPQYLAQNFILCTSYSTKANIRP</sequence>
<name>A0AAN0KBA4_9GAMM</name>
<keyword evidence="2" id="KW-1185">Reference proteome</keyword>